<dbReference type="Gene3D" id="3.20.80.10">
    <property type="entry name" value="Regulatory factor, effector binding domain"/>
    <property type="match status" value="1"/>
</dbReference>
<dbReference type="AlphaFoldDB" id="A0A7S0QUH0"/>
<evidence type="ECO:0000313" key="2">
    <source>
        <dbReference type="EMBL" id="CAD8650464.1"/>
    </source>
</evidence>
<name>A0A7S0QUH0_9CHLO</name>
<gene>
    <name evidence="2" type="ORF">POBO1169_LOCUS1545</name>
</gene>
<evidence type="ECO:0008006" key="3">
    <source>
        <dbReference type="Google" id="ProtNLM"/>
    </source>
</evidence>
<proteinExistence type="inferred from homology"/>
<dbReference type="PANTHER" id="PTHR11220:SF58">
    <property type="entry name" value="SOUL HEME-BINDING FAMILY PROTEIN"/>
    <property type="match status" value="1"/>
</dbReference>
<protein>
    <recommendedName>
        <fullName evidence="3">SOUL heme-binding protein</fullName>
    </recommendedName>
</protein>
<dbReference type="Pfam" id="PF04832">
    <property type="entry name" value="SOUL"/>
    <property type="match status" value="1"/>
</dbReference>
<evidence type="ECO:0000256" key="1">
    <source>
        <dbReference type="ARBA" id="ARBA00009817"/>
    </source>
</evidence>
<dbReference type="InterPro" id="IPR011256">
    <property type="entry name" value="Reg_factor_effector_dom_sf"/>
</dbReference>
<dbReference type="EMBL" id="HBFA01003099">
    <property type="protein sequence ID" value="CAD8650464.1"/>
    <property type="molecule type" value="Transcribed_RNA"/>
</dbReference>
<reference evidence="2" key="1">
    <citation type="submission" date="2021-01" db="EMBL/GenBank/DDBJ databases">
        <authorList>
            <person name="Corre E."/>
            <person name="Pelletier E."/>
            <person name="Niang G."/>
            <person name="Scheremetjew M."/>
            <person name="Finn R."/>
            <person name="Kale V."/>
            <person name="Holt S."/>
            <person name="Cochrane G."/>
            <person name="Meng A."/>
            <person name="Brown T."/>
            <person name="Cohen L."/>
        </authorList>
    </citation>
    <scope>NUCLEOTIDE SEQUENCE</scope>
    <source>
        <strain evidence="2">CCMP722</strain>
    </source>
</reference>
<dbReference type="InterPro" id="IPR006917">
    <property type="entry name" value="SOUL_heme-bd"/>
</dbReference>
<dbReference type="SUPFAM" id="SSF55136">
    <property type="entry name" value="Probable bacterial effector-binding domain"/>
    <property type="match status" value="1"/>
</dbReference>
<sequence length="277" mass="30002">MAHVMNHLKNSCLHVPGGSVHEAAAHPSRLQLPPSTTMNLSSSSSRTHPVVCVAPANRSTKLTQSGEPSISRGVSCPAFLKNVFGGKEEEPEEEYDGLSPPFTVVAKKDLYEVRLYETYLFIETAYDTRAEGIAALATYFDGGNSVGVKIPSTQPVTMQYEPTDEGKTLKKTMRLFVPKVEGAPPAMPTGYGLGVNVSGGELVAVMRFAGNITPEVADVKCAQLKKALGSDGIRLASPDSEGVFRMAQYGQLYQLAERKNELWLRINPEDLKKLQSS</sequence>
<organism evidence="2">
    <name type="scientific">Pyramimonas obovata</name>
    <dbReference type="NCBI Taxonomy" id="1411642"/>
    <lineage>
        <taxon>Eukaryota</taxon>
        <taxon>Viridiplantae</taxon>
        <taxon>Chlorophyta</taxon>
        <taxon>Pyramimonadophyceae</taxon>
        <taxon>Pyramimonadales</taxon>
        <taxon>Pyramimonadaceae</taxon>
        <taxon>Pyramimonas</taxon>
        <taxon>Pyramimonas incertae sedis</taxon>
    </lineage>
</organism>
<comment type="similarity">
    <text evidence="1">Belongs to the HEBP family.</text>
</comment>
<dbReference type="PANTHER" id="PTHR11220">
    <property type="entry name" value="HEME-BINDING PROTEIN-RELATED"/>
    <property type="match status" value="1"/>
</dbReference>
<accession>A0A7S0QUH0</accession>